<dbReference type="OrthoDB" id="7017941at2"/>
<evidence type="ECO:0000256" key="1">
    <source>
        <dbReference type="SAM" id="Phobius"/>
    </source>
</evidence>
<evidence type="ECO:0008006" key="4">
    <source>
        <dbReference type="Google" id="ProtNLM"/>
    </source>
</evidence>
<sequence>MDQSSGFSLINPQKLTPIGVLLAACVAWGAFYFLAPIGLYRAGSDYPYLILGGCLIGLLLGLAVFEPGTNATPPMRPADLHRTLKQIYEISFVIGMIGISLRVADWVFLRGLSIDTEFLKNREKIESAGTNAFAMASIIMIPFSIVPYMIHAVAKRNGERVGHAWKAIGLATLWPILTIVIGSRSSMFMSLGMIIISRLVIFPHTSRKVIALCCALVIGLIYAGGLIFIERLQQIGLNVEHVIRLSAFTHLAPVTQDYFYFASKLPEWGRNTLFIATTFIQYYVHGVPEFAYLVEHYQNADQGGTYSFNVLTRLAAILWGVPYDGEAAMFLMPRVGIYTTLFGPFYVDFGPFTPMFCFAIGALVSWTRRKVLLGDIAALPLYICFVIQVAAAVVINAIQSAYGIFYDIAFAALWIAIAVARRRSAAASGAAAT</sequence>
<feature type="transmembrane region" description="Helical" evidence="1">
    <location>
        <begin position="209"/>
        <end position="229"/>
    </location>
</feature>
<feature type="transmembrane region" description="Helical" evidence="1">
    <location>
        <begin position="90"/>
        <end position="109"/>
    </location>
</feature>
<feature type="transmembrane region" description="Helical" evidence="1">
    <location>
        <begin position="15"/>
        <end position="34"/>
    </location>
</feature>
<organism evidence="2 3">
    <name type="scientific">Inquilinus limosus MP06</name>
    <dbReference type="NCBI Taxonomy" id="1398085"/>
    <lineage>
        <taxon>Bacteria</taxon>
        <taxon>Pseudomonadati</taxon>
        <taxon>Pseudomonadota</taxon>
        <taxon>Alphaproteobacteria</taxon>
        <taxon>Rhodospirillales</taxon>
        <taxon>Rhodospirillaceae</taxon>
        <taxon>Inquilinus</taxon>
    </lineage>
</organism>
<keyword evidence="1" id="KW-0472">Membrane</keyword>
<dbReference type="AlphaFoldDB" id="A0A0A0DDE3"/>
<feature type="transmembrane region" description="Helical" evidence="1">
    <location>
        <begin position="273"/>
        <end position="294"/>
    </location>
</feature>
<dbReference type="Proteomes" id="UP000029995">
    <property type="component" value="Unassembled WGS sequence"/>
</dbReference>
<feature type="transmembrane region" description="Helical" evidence="1">
    <location>
        <begin position="46"/>
        <end position="65"/>
    </location>
</feature>
<dbReference type="RefSeq" id="WP_034831268.1">
    <property type="nucleotide sequence ID" value="NZ_JANX01000008.1"/>
</dbReference>
<feature type="transmembrane region" description="Helical" evidence="1">
    <location>
        <begin position="401"/>
        <end position="420"/>
    </location>
</feature>
<accession>A0A0A0DDE3</accession>
<feature type="transmembrane region" description="Helical" evidence="1">
    <location>
        <begin position="173"/>
        <end position="197"/>
    </location>
</feature>
<proteinExistence type="predicted"/>
<keyword evidence="1" id="KW-0812">Transmembrane</keyword>
<evidence type="ECO:0000313" key="2">
    <source>
        <dbReference type="EMBL" id="KGM35873.1"/>
    </source>
</evidence>
<name>A0A0A0DDE3_9PROT</name>
<comment type="caution">
    <text evidence="2">The sequence shown here is derived from an EMBL/GenBank/DDBJ whole genome shotgun (WGS) entry which is preliminary data.</text>
</comment>
<feature type="transmembrane region" description="Helical" evidence="1">
    <location>
        <begin position="306"/>
        <end position="323"/>
    </location>
</feature>
<dbReference type="EMBL" id="JANX01000008">
    <property type="protein sequence ID" value="KGM35873.1"/>
    <property type="molecule type" value="Genomic_DNA"/>
</dbReference>
<feature type="transmembrane region" description="Helical" evidence="1">
    <location>
        <begin position="376"/>
        <end position="395"/>
    </location>
</feature>
<evidence type="ECO:0000313" key="3">
    <source>
        <dbReference type="Proteomes" id="UP000029995"/>
    </source>
</evidence>
<keyword evidence="1" id="KW-1133">Transmembrane helix</keyword>
<feature type="transmembrane region" description="Helical" evidence="1">
    <location>
        <begin position="343"/>
        <end position="364"/>
    </location>
</feature>
<gene>
    <name evidence="2" type="ORF">P409_01980</name>
</gene>
<reference evidence="2 3" key="1">
    <citation type="submission" date="2014-01" db="EMBL/GenBank/DDBJ databases">
        <title>Genome sequence determination for a cystic fibrosis isolate, Inquilinus limosus.</title>
        <authorList>
            <person name="Pino M."/>
            <person name="Di Conza J."/>
            <person name="Gutkind G."/>
        </authorList>
    </citation>
    <scope>NUCLEOTIDE SEQUENCE [LARGE SCALE GENOMIC DNA]</scope>
    <source>
        <strain evidence="2 3">MP06</strain>
    </source>
</reference>
<protein>
    <recommendedName>
        <fullName evidence="4">Oligosaccharide repeat unit polymerase</fullName>
    </recommendedName>
</protein>
<feature type="transmembrane region" description="Helical" evidence="1">
    <location>
        <begin position="130"/>
        <end position="153"/>
    </location>
</feature>